<sequence length="114" mass="11989">MSFALRSRPTPEPVGRYVWGELPDGKAVTAVEHVVLAGNTWEERHAAVTGFLARQDLAGHRCVRLVVQEEPPAGTAPDGPAGAAGAAEAAVAPQRKAARKGAASQTSRPSRRRT</sequence>
<proteinExistence type="predicted"/>
<keyword evidence="3" id="KW-1185">Reference proteome</keyword>
<gene>
    <name evidence="2" type="ORF">G9H71_05975</name>
</gene>
<evidence type="ECO:0008006" key="4">
    <source>
        <dbReference type="Google" id="ProtNLM"/>
    </source>
</evidence>
<feature type="region of interest" description="Disordered" evidence="1">
    <location>
        <begin position="69"/>
        <end position="114"/>
    </location>
</feature>
<accession>A0ABX0GRG1</accession>
<organism evidence="2 3">
    <name type="scientific">Motilibacter deserti</name>
    <dbReference type="NCBI Taxonomy" id="2714956"/>
    <lineage>
        <taxon>Bacteria</taxon>
        <taxon>Bacillati</taxon>
        <taxon>Actinomycetota</taxon>
        <taxon>Actinomycetes</taxon>
        <taxon>Motilibacterales</taxon>
        <taxon>Motilibacteraceae</taxon>
        <taxon>Motilibacter</taxon>
    </lineage>
</organism>
<dbReference type="EMBL" id="JAANNP010000002">
    <property type="protein sequence ID" value="NHC13327.1"/>
    <property type="molecule type" value="Genomic_DNA"/>
</dbReference>
<comment type="caution">
    <text evidence="2">The sequence shown here is derived from an EMBL/GenBank/DDBJ whole genome shotgun (WGS) entry which is preliminary data.</text>
</comment>
<name>A0ABX0GRG1_9ACTN</name>
<protein>
    <recommendedName>
        <fullName evidence="4">BON domain-containing protein</fullName>
    </recommendedName>
</protein>
<evidence type="ECO:0000313" key="2">
    <source>
        <dbReference type="EMBL" id="NHC13327.1"/>
    </source>
</evidence>
<feature type="compositionally biased region" description="Low complexity" evidence="1">
    <location>
        <begin position="71"/>
        <end position="93"/>
    </location>
</feature>
<dbReference type="Proteomes" id="UP000800981">
    <property type="component" value="Unassembled WGS sequence"/>
</dbReference>
<evidence type="ECO:0000256" key="1">
    <source>
        <dbReference type="SAM" id="MobiDB-lite"/>
    </source>
</evidence>
<dbReference type="RefSeq" id="WP_166279576.1">
    <property type="nucleotide sequence ID" value="NZ_JAANNP010000002.1"/>
</dbReference>
<evidence type="ECO:0000313" key="3">
    <source>
        <dbReference type="Proteomes" id="UP000800981"/>
    </source>
</evidence>
<reference evidence="2 3" key="1">
    <citation type="submission" date="2020-03" db="EMBL/GenBank/DDBJ databases">
        <title>Two novel Motilibacter sp.</title>
        <authorList>
            <person name="Liu S."/>
        </authorList>
    </citation>
    <scope>NUCLEOTIDE SEQUENCE [LARGE SCALE GENOMIC DNA]</scope>
    <source>
        <strain evidence="2 3">E257</strain>
    </source>
</reference>